<dbReference type="AlphaFoldDB" id="A0AA48H7K6"/>
<evidence type="ECO:0000256" key="3">
    <source>
        <dbReference type="ARBA" id="ARBA00018141"/>
    </source>
</evidence>
<evidence type="ECO:0000256" key="5">
    <source>
        <dbReference type="ARBA" id="ARBA00022833"/>
    </source>
</evidence>
<gene>
    <name evidence="11" type="primary">ygcM_2</name>
    <name evidence="11" type="ORF">MACH07_06710</name>
</gene>
<keyword evidence="8" id="KW-0671">Queuosine biosynthesis</keyword>
<dbReference type="FunFam" id="3.30.479.10:FF:000003">
    <property type="entry name" value="6-pyruvoyl tetrahydrobiopterin synthase"/>
    <property type="match status" value="1"/>
</dbReference>
<comment type="cofactor">
    <cofactor evidence="8 10">
        <name>Zn(2+)</name>
        <dbReference type="ChEBI" id="CHEBI:29105"/>
    </cofactor>
    <text evidence="8 10">Binds 1 zinc ion per subunit.</text>
</comment>
<evidence type="ECO:0000256" key="10">
    <source>
        <dbReference type="PIRSR" id="PIRSR006113-2"/>
    </source>
</evidence>
<comment type="catalytic activity">
    <reaction evidence="7 8">
        <text>7,8-dihydroneopterin 3'-triphosphate + H2O = 6-carboxy-5,6,7,8-tetrahydropterin + triphosphate + acetaldehyde + 2 H(+)</text>
        <dbReference type="Rhea" id="RHEA:27966"/>
        <dbReference type="ChEBI" id="CHEBI:15343"/>
        <dbReference type="ChEBI" id="CHEBI:15377"/>
        <dbReference type="ChEBI" id="CHEBI:15378"/>
        <dbReference type="ChEBI" id="CHEBI:18036"/>
        <dbReference type="ChEBI" id="CHEBI:58462"/>
        <dbReference type="ChEBI" id="CHEBI:61032"/>
        <dbReference type="EC" id="4.1.2.50"/>
    </reaction>
</comment>
<dbReference type="RefSeq" id="WP_224837583.1">
    <property type="nucleotide sequence ID" value="NZ_AP027268.1"/>
</dbReference>
<evidence type="ECO:0000256" key="6">
    <source>
        <dbReference type="ARBA" id="ARBA00023239"/>
    </source>
</evidence>
<keyword evidence="12" id="KW-1185">Reference proteome</keyword>
<feature type="active site" description="Charge relay system" evidence="9">
    <location>
        <position position="125"/>
    </location>
</feature>
<evidence type="ECO:0000256" key="2">
    <source>
        <dbReference type="ARBA" id="ARBA00008900"/>
    </source>
</evidence>
<dbReference type="InterPro" id="IPR007115">
    <property type="entry name" value="6-PTP_synth/QueD"/>
</dbReference>
<name>A0AA48H7K6_9FLAO</name>
<evidence type="ECO:0000256" key="9">
    <source>
        <dbReference type="PIRSR" id="PIRSR006113-1"/>
    </source>
</evidence>
<evidence type="ECO:0000313" key="11">
    <source>
        <dbReference type="EMBL" id="BDW91839.1"/>
    </source>
</evidence>
<feature type="binding site" evidence="10">
    <location>
        <position position="15"/>
    </location>
    <ligand>
        <name>Zn(2+)</name>
        <dbReference type="ChEBI" id="CHEBI:29105"/>
    </ligand>
</feature>
<dbReference type="SUPFAM" id="SSF55620">
    <property type="entry name" value="Tetrahydrobiopterin biosynthesis enzymes-like"/>
    <property type="match status" value="1"/>
</dbReference>
<dbReference type="PANTHER" id="PTHR12589:SF7">
    <property type="entry name" value="6-PYRUVOYL TETRAHYDROBIOPTERIN SYNTHASE"/>
    <property type="match status" value="1"/>
</dbReference>
<dbReference type="EC" id="4.-.-.-" evidence="8"/>
<sequence length="137" mass="15827">MIATICRKAHFNAAHRLHNPNWSDEKNIEVFGKCNSPSYHGHNFDLEVRIKGEVDPDTGFVMDLAELGTLIKEEVEERFDHKNLNEDCPEFANLLPTTEYFVKVIYDILKPKLKEGQLLHITLHETSKNSAEYGDWD</sequence>
<comment type="pathway">
    <text evidence="1 8">Purine metabolism; 7-cyano-7-deazaguanine biosynthesis.</text>
</comment>
<evidence type="ECO:0000256" key="1">
    <source>
        <dbReference type="ARBA" id="ARBA00005061"/>
    </source>
</evidence>
<feature type="binding site" evidence="10">
    <location>
        <position position="40"/>
    </location>
    <ligand>
        <name>Zn(2+)</name>
        <dbReference type="ChEBI" id="CHEBI:29105"/>
    </ligand>
</feature>
<dbReference type="EMBL" id="AP027268">
    <property type="protein sequence ID" value="BDW91839.1"/>
    <property type="molecule type" value="Genomic_DNA"/>
</dbReference>
<dbReference type="GO" id="GO:0046872">
    <property type="term" value="F:metal ion binding"/>
    <property type="evidence" value="ECO:0007669"/>
    <property type="project" value="UniProtKB-KW"/>
</dbReference>
<organism evidence="11 12">
    <name type="scientific">Flagellimonas marinaquae</name>
    <dbReference type="NCBI Taxonomy" id="254955"/>
    <lineage>
        <taxon>Bacteria</taxon>
        <taxon>Pseudomonadati</taxon>
        <taxon>Bacteroidota</taxon>
        <taxon>Flavobacteriia</taxon>
        <taxon>Flavobacteriales</taxon>
        <taxon>Flavobacteriaceae</taxon>
        <taxon>Flagellimonas</taxon>
    </lineage>
</organism>
<keyword evidence="5 8" id="KW-0862">Zinc</keyword>
<dbReference type="InterPro" id="IPR038418">
    <property type="entry name" value="6-PTP_synth/QueD_sf"/>
</dbReference>
<feature type="binding site" evidence="10">
    <location>
        <position position="42"/>
    </location>
    <ligand>
        <name>Zn(2+)</name>
        <dbReference type="ChEBI" id="CHEBI:29105"/>
    </ligand>
</feature>
<keyword evidence="4 8" id="KW-0479">Metal-binding</keyword>
<evidence type="ECO:0000256" key="7">
    <source>
        <dbReference type="ARBA" id="ARBA00048807"/>
    </source>
</evidence>
<dbReference type="PIRSF" id="PIRSF006113">
    <property type="entry name" value="PTP_synth"/>
    <property type="match status" value="1"/>
</dbReference>
<reference evidence="11 12" key="1">
    <citation type="submission" date="2023-01" db="EMBL/GenBank/DDBJ databases">
        <title>Complete genome sequence of Muricauda aquimarina strain IFOP_LL357.</title>
        <authorList>
            <person name="Gajardo G."/>
            <person name="Ueki S."/>
            <person name="Maruyama F."/>
        </authorList>
    </citation>
    <scope>NUCLEOTIDE SEQUENCE [LARGE SCALE GENOMIC DNA]</scope>
    <source>
        <strain evidence="11 12">IFOP_LL357</strain>
    </source>
</reference>
<proteinExistence type="inferred from homology"/>
<keyword evidence="6 8" id="KW-0456">Lyase</keyword>
<protein>
    <recommendedName>
        <fullName evidence="3 8">6-carboxy-5,6,7,8-tetrahydropterin synthase</fullName>
        <ecNumber evidence="8">4.-.-.-</ecNumber>
    </recommendedName>
</protein>
<dbReference type="Proteomes" id="UP001330184">
    <property type="component" value="Chromosome"/>
</dbReference>
<comment type="similarity">
    <text evidence="2 8">Belongs to the PTPS family. QueD subfamily.</text>
</comment>
<dbReference type="GO" id="GO:0008616">
    <property type="term" value="P:tRNA queuosine(34) biosynthetic process"/>
    <property type="evidence" value="ECO:0007669"/>
    <property type="project" value="UniProtKB-KW"/>
</dbReference>
<dbReference type="Gene3D" id="3.30.479.10">
    <property type="entry name" value="6-pyruvoyl tetrahydropterin synthase/QueD"/>
    <property type="match status" value="1"/>
</dbReference>
<dbReference type="Pfam" id="PF01242">
    <property type="entry name" value="PTPS"/>
    <property type="match status" value="1"/>
</dbReference>
<feature type="active site" description="Charge relay system" evidence="9">
    <location>
        <position position="81"/>
    </location>
</feature>
<dbReference type="PANTHER" id="PTHR12589">
    <property type="entry name" value="PYRUVOYL TETRAHYDROBIOPTERIN SYNTHASE"/>
    <property type="match status" value="1"/>
</dbReference>
<evidence type="ECO:0000256" key="4">
    <source>
        <dbReference type="ARBA" id="ARBA00022723"/>
    </source>
</evidence>
<feature type="active site" description="Proton acceptor" evidence="9">
    <location>
        <position position="34"/>
    </location>
</feature>
<dbReference type="GO" id="GO:0070497">
    <property type="term" value="F:6-carboxytetrahydropterin synthase activity"/>
    <property type="evidence" value="ECO:0007669"/>
    <property type="project" value="UniProtKB-EC"/>
</dbReference>
<evidence type="ECO:0000313" key="12">
    <source>
        <dbReference type="Proteomes" id="UP001330184"/>
    </source>
</evidence>
<accession>A0AA48H7K6</accession>
<evidence type="ECO:0000256" key="8">
    <source>
        <dbReference type="PIRNR" id="PIRNR006113"/>
    </source>
</evidence>